<evidence type="ECO:0000256" key="1">
    <source>
        <dbReference type="ARBA" id="ARBA00022729"/>
    </source>
</evidence>
<dbReference type="STRING" id="579105.SAMN04488096_106161"/>
<dbReference type="InterPro" id="IPR039565">
    <property type="entry name" value="BamD-like"/>
</dbReference>
<dbReference type="Pfam" id="PF13525">
    <property type="entry name" value="YfiO"/>
    <property type="match status" value="1"/>
</dbReference>
<keyword evidence="2" id="KW-0472">Membrane</keyword>
<evidence type="ECO:0000256" key="2">
    <source>
        <dbReference type="ARBA" id="ARBA00023136"/>
    </source>
</evidence>
<dbReference type="Proteomes" id="UP000184225">
    <property type="component" value="Unassembled WGS sequence"/>
</dbReference>
<dbReference type="InterPro" id="IPR017689">
    <property type="entry name" value="BamD"/>
</dbReference>
<sequence length="277" mass="32674">MFLKMRNITFILLTVLTLGACSEYQKVLKEDDVKAKYAMADSLYNQGIREGKNSKLKKSLRLLDQIVPQYRGKPQGERLAYIYSNTYYELGGFFDAGYQFERFTKAYPRSEKVEEAYYKSAKSYYEVSPRFSLDQTETYKAIDKFQEYISKYPDGEFIGDANEYMANLRDKLDEKSYEIAKQYHHTEDYKAAIAALNNFIEDNPGSKYLEKAYFYKFDSAYTLAIRSYQQLVPERLKVAKEYFEDYIRYYPEGEFAQQAKEYSADIEQRQQINNTNS</sequence>
<evidence type="ECO:0000313" key="6">
    <source>
        <dbReference type="Proteomes" id="UP000184225"/>
    </source>
</evidence>
<keyword evidence="6" id="KW-1185">Reference proteome</keyword>
<dbReference type="EMBL" id="FQYY01000006">
    <property type="protein sequence ID" value="SHI97488.1"/>
    <property type="molecule type" value="Genomic_DNA"/>
</dbReference>
<evidence type="ECO:0000259" key="4">
    <source>
        <dbReference type="Pfam" id="PF13525"/>
    </source>
</evidence>
<keyword evidence="1" id="KW-0732">Signal</keyword>
<dbReference type="NCBIfam" id="TIGR03302">
    <property type="entry name" value="OM_YfiO"/>
    <property type="match status" value="1"/>
</dbReference>
<name>A0A1M6FIC2_9FLAO</name>
<organism evidence="5 6">
    <name type="scientific">Mesonia phycicola</name>
    <dbReference type="NCBI Taxonomy" id="579105"/>
    <lineage>
        <taxon>Bacteria</taxon>
        <taxon>Pseudomonadati</taxon>
        <taxon>Bacteroidota</taxon>
        <taxon>Flavobacteriia</taxon>
        <taxon>Flavobacteriales</taxon>
        <taxon>Flavobacteriaceae</taxon>
        <taxon>Mesonia</taxon>
    </lineage>
</organism>
<dbReference type="AlphaFoldDB" id="A0A1M6FIC2"/>
<protein>
    <submittedName>
        <fullName evidence="5">Beta-barrel assembly machine subunit BamD</fullName>
    </submittedName>
</protein>
<evidence type="ECO:0000256" key="3">
    <source>
        <dbReference type="ARBA" id="ARBA00023237"/>
    </source>
</evidence>
<keyword evidence="3" id="KW-0998">Cell outer membrane</keyword>
<evidence type="ECO:0000313" key="5">
    <source>
        <dbReference type="EMBL" id="SHI97488.1"/>
    </source>
</evidence>
<dbReference type="InterPro" id="IPR011990">
    <property type="entry name" value="TPR-like_helical_dom_sf"/>
</dbReference>
<reference evidence="5 6" key="1">
    <citation type="submission" date="2016-11" db="EMBL/GenBank/DDBJ databases">
        <authorList>
            <person name="Jaros S."/>
            <person name="Januszkiewicz K."/>
            <person name="Wedrychowicz H."/>
        </authorList>
    </citation>
    <scope>NUCLEOTIDE SEQUENCE [LARGE SCALE GENOMIC DNA]</scope>
    <source>
        <strain evidence="5 6">DSM 21425</strain>
    </source>
</reference>
<proteinExistence type="predicted"/>
<gene>
    <name evidence="5" type="ORF">SAMN04488096_106161</name>
</gene>
<feature type="domain" description="Outer membrane lipoprotein BamD-like" evidence="4">
    <location>
        <begin position="40"/>
        <end position="193"/>
    </location>
</feature>
<dbReference type="Gene3D" id="1.25.40.10">
    <property type="entry name" value="Tetratricopeptide repeat domain"/>
    <property type="match status" value="1"/>
</dbReference>
<accession>A0A1M6FIC2</accession>
<dbReference type="PROSITE" id="PS51257">
    <property type="entry name" value="PROKAR_LIPOPROTEIN"/>
    <property type="match status" value="1"/>
</dbReference>